<comment type="caution">
    <text evidence="1">The sequence shown here is derived from an EMBL/GenBank/DDBJ whole genome shotgun (WGS) entry which is preliminary data.</text>
</comment>
<sequence>MLNDTKEGSYGELRGVARGCCSICGLQRRGANRVHAFEYVSPLGNAFHSWRRHPTQRLPLRGASRFRISAMEGAKRKGTSQSARVRTWHADVDSQYHVSKESMST</sequence>
<keyword evidence="2" id="KW-1185">Reference proteome</keyword>
<evidence type="ECO:0000313" key="2">
    <source>
        <dbReference type="Proteomes" id="UP001341840"/>
    </source>
</evidence>
<dbReference type="EMBL" id="JASCZI010272820">
    <property type="protein sequence ID" value="MED6223587.1"/>
    <property type="molecule type" value="Genomic_DNA"/>
</dbReference>
<dbReference type="Proteomes" id="UP001341840">
    <property type="component" value="Unassembled WGS sequence"/>
</dbReference>
<reference evidence="1 2" key="1">
    <citation type="journal article" date="2023" name="Plants (Basel)">
        <title>Bridging the Gap: Combining Genomics and Transcriptomics Approaches to Understand Stylosanthes scabra, an Orphan Legume from the Brazilian Caatinga.</title>
        <authorList>
            <person name="Ferreira-Neto J.R.C."/>
            <person name="da Silva M.D."/>
            <person name="Binneck E."/>
            <person name="de Melo N.F."/>
            <person name="da Silva R.H."/>
            <person name="de Melo A.L.T.M."/>
            <person name="Pandolfi V."/>
            <person name="Bustamante F.O."/>
            <person name="Brasileiro-Vidal A.C."/>
            <person name="Benko-Iseppon A.M."/>
        </authorList>
    </citation>
    <scope>NUCLEOTIDE SEQUENCE [LARGE SCALE GENOMIC DNA]</scope>
    <source>
        <tissue evidence="1">Leaves</tissue>
    </source>
</reference>
<accession>A0ABU6ZNP7</accession>
<name>A0ABU6ZNP7_9FABA</name>
<protein>
    <submittedName>
        <fullName evidence="1">Uncharacterized protein</fullName>
    </submittedName>
</protein>
<proteinExistence type="predicted"/>
<organism evidence="1 2">
    <name type="scientific">Stylosanthes scabra</name>
    <dbReference type="NCBI Taxonomy" id="79078"/>
    <lineage>
        <taxon>Eukaryota</taxon>
        <taxon>Viridiplantae</taxon>
        <taxon>Streptophyta</taxon>
        <taxon>Embryophyta</taxon>
        <taxon>Tracheophyta</taxon>
        <taxon>Spermatophyta</taxon>
        <taxon>Magnoliopsida</taxon>
        <taxon>eudicotyledons</taxon>
        <taxon>Gunneridae</taxon>
        <taxon>Pentapetalae</taxon>
        <taxon>rosids</taxon>
        <taxon>fabids</taxon>
        <taxon>Fabales</taxon>
        <taxon>Fabaceae</taxon>
        <taxon>Papilionoideae</taxon>
        <taxon>50 kb inversion clade</taxon>
        <taxon>dalbergioids sensu lato</taxon>
        <taxon>Dalbergieae</taxon>
        <taxon>Pterocarpus clade</taxon>
        <taxon>Stylosanthes</taxon>
    </lineage>
</organism>
<gene>
    <name evidence="1" type="ORF">PIB30_075403</name>
</gene>
<evidence type="ECO:0000313" key="1">
    <source>
        <dbReference type="EMBL" id="MED6223587.1"/>
    </source>
</evidence>